<protein>
    <submittedName>
        <fullName evidence="1">Uncharacterized protein</fullName>
    </submittedName>
</protein>
<reference evidence="1" key="1">
    <citation type="submission" date="2022-10" db="EMBL/GenBank/DDBJ databases">
        <title>Chryseobacterium babae sp. nov. isolated from the gut of the beetle Oryctes rhinoceros, and Chryseobacterium kimseyorum sp. nov., isolated from a stick insect rearing cage.</title>
        <authorList>
            <person name="Shelomi M."/>
            <person name="Han C.-J."/>
            <person name="Chen W.-M."/>
            <person name="Chen H.-K."/>
            <person name="Liaw S.-J."/>
            <person name="Muhle E."/>
            <person name="Clermont D."/>
        </authorList>
    </citation>
    <scope>NUCLEOTIDE SEQUENCE</scope>
    <source>
        <strain evidence="1">WLa1L2M3</strain>
    </source>
</reference>
<gene>
    <name evidence="1" type="ORF">OH806_08450</name>
</gene>
<name>A0ABT3HND0_9FLAO</name>
<comment type="caution">
    <text evidence="1">The sequence shown here is derived from an EMBL/GenBank/DDBJ whole genome shotgun (WGS) entry which is preliminary data.</text>
</comment>
<keyword evidence="2" id="KW-1185">Reference proteome</keyword>
<accession>A0ABT3HND0</accession>
<dbReference type="RefSeq" id="WP_264743242.1">
    <property type="nucleotide sequence ID" value="NZ_JAPDHV010000003.1"/>
</dbReference>
<evidence type="ECO:0000313" key="1">
    <source>
        <dbReference type="EMBL" id="MCW3161297.1"/>
    </source>
</evidence>
<dbReference type="Proteomes" id="UP001163719">
    <property type="component" value="Unassembled WGS sequence"/>
</dbReference>
<dbReference type="EMBL" id="JAPDHV010000003">
    <property type="protein sequence ID" value="MCW3161297.1"/>
    <property type="molecule type" value="Genomic_DNA"/>
</dbReference>
<proteinExistence type="predicted"/>
<sequence>MIANCFASGFNHSRWGRKTGINKAPCYTSDAKEALDVRFKNVGVSPGFTTLQNNAIAVFSEKYGLLTFHTNEWLFNNYRTSGNSFKQKHRSIGSLALITSEIFVDSAYDFKRNK</sequence>
<organism evidence="1 2">
    <name type="scientific">Chryseobacterium oryctis</name>
    <dbReference type="NCBI Taxonomy" id="2952618"/>
    <lineage>
        <taxon>Bacteria</taxon>
        <taxon>Pseudomonadati</taxon>
        <taxon>Bacteroidota</taxon>
        <taxon>Flavobacteriia</taxon>
        <taxon>Flavobacteriales</taxon>
        <taxon>Weeksellaceae</taxon>
        <taxon>Chryseobacterium group</taxon>
        <taxon>Chryseobacterium</taxon>
    </lineage>
</organism>
<evidence type="ECO:0000313" key="2">
    <source>
        <dbReference type="Proteomes" id="UP001163719"/>
    </source>
</evidence>